<accession>A0AAE3A5Z0</accession>
<evidence type="ECO:0000313" key="2">
    <source>
        <dbReference type="EMBL" id="MCC2121101.1"/>
    </source>
</evidence>
<feature type="region of interest" description="Disordered" evidence="1">
    <location>
        <begin position="141"/>
        <end position="163"/>
    </location>
</feature>
<evidence type="ECO:0000313" key="3">
    <source>
        <dbReference type="Proteomes" id="UP001197795"/>
    </source>
</evidence>
<organism evidence="2 3">
    <name type="scientific">Waltera acetigignens</name>
    <dbReference type="NCBI Taxonomy" id="2981769"/>
    <lineage>
        <taxon>Bacteria</taxon>
        <taxon>Bacillati</taxon>
        <taxon>Bacillota</taxon>
        <taxon>Clostridia</taxon>
        <taxon>Lachnospirales</taxon>
        <taxon>Lachnospiraceae</taxon>
        <taxon>Waltera</taxon>
    </lineage>
</organism>
<dbReference type="EMBL" id="JAJEPV010000058">
    <property type="protein sequence ID" value="MCC2121101.1"/>
    <property type="molecule type" value="Genomic_DNA"/>
</dbReference>
<evidence type="ECO:0000256" key="1">
    <source>
        <dbReference type="SAM" id="MobiDB-lite"/>
    </source>
</evidence>
<sequence>MDDKRIDKAAAFDTLFTSNRIQILKILAYYMDPRLLKGLAVYIKMSELQYTLTLFRRHPETSLCIAPSSANEETATELCNDLMPLCDETQKSALQQIIQMMDNIHNFQEMMEMVQTMQELFPEGFSDLSGMDPSMLSGLFSTAKSDTGGQKNGLFQDTPLDAG</sequence>
<dbReference type="AlphaFoldDB" id="A0AAE3A5Z0"/>
<proteinExistence type="predicted"/>
<feature type="compositionally biased region" description="Polar residues" evidence="1">
    <location>
        <begin position="141"/>
        <end position="155"/>
    </location>
</feature>
<dbReference type="Proteomes" id="UP001197795">
    <property type="component" value="Unassembled WGS sequence"/>
</dbReference>
<gene>
    <name evidence="2" type="ORF">LKD75_16185</name>
</gene>
<dbReference type="RefSeq" id="WP_227733891.1">
    <property type="nucleotide sequence ID" value="NZ_JAJEPV010000058.1"/>
</dbReference>
<comment type="caution">
    <text evidence="2">The sequence shown here is derived from an EMBL/GenBank/DDBJ whole genome shotgun (WGS) entry which is preliminary data.</text>
</comment>
<name>A0AAE3A5Z0_9FIRM</name>
<keyword evidence="3" id="KW-1185">Reference proteome</keyword>
<reference evidence="2 3" key="1">
    <citation type="submission" date="2021-10" db="EMBL/GenBank/DDBJ databases">
        <title>Anaerobic single-cell dispensing facilitates the cultivation of human gut bacteria.</title>
        <authorList>
            <person name="Afrizal A."/>
        </authorList>
    </citation>
    <scope>NUCLEOTIDE SEQUENCE [LARGE SCALE GENOMIC DNA]</scope>
    <source>
        <strain evidence="2 3">CLA-AA-H273</strain>
    </source>
</reference>
<protein>
    <submittedName>
        <fullName evidence="2">Uncharacterized protein</fullName>
    </submittedName>
</protein>